<dbReference type="EMBL" id="AZGA01000002">
    <property type="protein sequence ID" value="KRM36715.1"/>
    <property type="molecule type" value="Genomic_DNA"/>
</dbReference>
<dbReference type="HAMAP" id="MF_02126">
    <property type="entry name" value="RF_methyltr_PrmC"/>
    <property type="match status" value="1"/>
</dbReference>
<comment type="caution">
    <text evidence="5">Lacks conserved residue(s) required for the propagation of feature annotation.</text>
</comment>
<comment type="function">
    <text evidence="5">Methylates the class 1 translation termination release factors RF1/PrfA and RF2/PrfB on the glutamine residue of the universally conserved GGQ motif.</text>
</comment>
<dbReference type="EC" id="2.1.1.297" evidence="5"/>
<dbReference type="InterPro" id="IPR029063">
    <property type="entry name" value="SAM-dependent_MTases_sf"/>
</dbReference>
<feature type="domain" description="Release factor glutamine methyltransferase N-terminal" evidence="7">
    <location>
        <begin position="9"/>
        <end position="75"/>
    </location>
</feature>
<feature type="binding site" evidence="5">
    <location>
        <begin position="186"/>
        <end position="189"/>
    </location>
    <ligand>
        <name>substrate</name>
    </ligand>
</feature>
<dbReference type="InterPro" id="IPR019874">
    <property type="entry name" value="RF_methyltr_PrmC"/>
</dbReference>
<gene>
    <name evidence="5" type="primary">prmC</name>
    <name evidence="8" type="ORF">FC83_GL002590</name>
</gene>
<dbReference type="PANTHER" id="PTHR18895:SF74">
    <property type="entry name" value="MTRF1L RELEASE FACTOR GLUTAMINE METHYLTRANSFERASE"/>
    <property type="match status" value="1"/>
</dbReference>
<dbReference type="eggNOG" id="COG2890">
    <property type="taxonomic scope" value="Bacteria"/>
</dbReference>
<evidence type="ECO:0000259" key="7">
    <source>
        <dbReference type="Pfam" id="PF17827"/>
    </source>
</evidence>
<dbReference type="Gene3D" id="1.10.8.10">
    <property type="entry name" value="DNA helicase RuvA subunit, C-terminal domain"/>
    <property type="match status" value="1"/>
</dbReference>
<reference evidence="8 9" key="1">
    <citation type="journal article" date="2015" name="Genome Announc.">
        <title>Expanding the biotechnology potential of lactobacilli through comparative genomics of 213 strains and associated genera.</title>
        <authorList>
            <person name="Sun Z."/>
            <person name="Harris H.M."/>
            <person name="McCann A."/>
            <person name="Guo C."/>
            <person name="Argimon S."/>
            <person name="Zhang W."/>
            <person name="Yang X."/>
            <person name="Jeffery I.B."/>
            <person name="Cooney J.C."/>
            <person name="Kagawa T.F."/>
            <person name="Liu W."/>
            <person name="Song Y."/>
            <person name="Salvetti E."/>
            <person name="Wrobel A."/>
            <person name="Rasinkangas P."/>
            <person name="Parkhill J."/>
            <person name="Rea M.C."/>
            <person name="O'Sullivan O."/>
            <person name="Ritari J."/>
            <person name="Douillard F.P."/>
            <person name="Paul Ross R."/>
            <person name="Yang R."/>
            <person name="Briner A.E."/>
            <person name="Felis G.E."/>
            <person name="de Vos W.M."/>
            <person name="Barrangou R."/>
            <person name="Klaenhammer T.R."/>
            <person name="Caufield P.W."/>
            <person name="Cui Y."/>
            <person name="Zhang H."/>
            <person name="O'Toole P.W."/>
        </authorList>
    </citation>
    <scope>NUCLEOTIDE SEQUENCE [LARGE SCALE GENOMIC DNA]</scope>
    <source>
        <strain evidence="8 9">DSM 18527</strain>
    </source>
</reference>
<dbReference type="InterPro" id="IPR007848">
    <property type="entry name" value="Small_mtfrase_dom"/>
</dbReference>
<keyword evidence="2 5" id="KW-0808">Transferase</keyword>
<proteinExistence type="inferred from homology"/>
<dbReference type="PANTHER" id="PTHR18895">
    <property type="entry name" value="HEMK METHYLTRANSFERASE"/>
    <property type="match status" value="1"/>
</dbReference>
<evidence type="ECO:0000256" key="4">
    <source>
        <dbReference type="ARBA" id="ARBA00048391"/>
    </source>
</evidence>
<comment type="catalytic activity">
    <reaction evidence="4 5">
        <text>L-glutaminyl-[peptide chain release factor] + S-adenosyl-L-methionine = N(5)-methyl-L-glutaminyl-[peptide chain release factor] + S-adenosyl-L-homocysteine + H(+)</text>
        <dbReference type="Rhea" id="RHEA:42896"/>
        <dbReference type="Rhea" id="RHEA-COMP:10271"/>
        <dbReference type="Rhea" id="RHEA-COMP:10272"/>
        <dbReference type="ChEBI" id="CHEBI:15378"/>
        <dbReference type="ChEBI" id="CHEBI:30011"/>
        <dbReference type="ChEBI" id="CHEBI:57856"/>
        <dbReference type="ChEBI" id="CHEBI:59789"/>
        <dbReference type="ChEBI" id="CHEBI:61891"/>
        <dbReference type="EC" id="2.1.1.297"/>
    </reaction>
</comment>
<organism evidence="8 9">
    <name type="scientific">Agrilactobacillus composti DSM 18527 = JCM 14202</name>
    <dbReference type="NCBI Taxonomy" id="1423734"/>
    <lineage>
        <taxon>Bacteria</taxon>
        <taxon>Bacillati</taxon>
        <taxon>Bacillota</taxon>
        <taxon>Bacilli</taxon>
        <taxon>Lactobacillales</taxon>
        <taxon>Lactobacillaceae</taxon>
        <taxon>Agrilactobacillus</taxon>
    </lineage>
</organism>
<feature type="binding site" evidence="5">
    <location>
        <begin position="121"/>
        <end position="125"/>
    </location>
    <ligand>
        <name>S-adenosyl-L-methionine</name>
        <dbReference type="ChEBI" id="CHEBI:59789"/>
    </ligand>
</feature>
<evidence type="ECO:0000256" key="5">
    <source>
        <dbReference type="HAMAP-Rule" id="MF_02126"/>
    </source>
</evidence>
<keyword evidence="9" id="KW-1185">Reference proteome</keyword>
<dbReference type="PATRIC" id="fig|1423734.3.peg.2626"/>
<dbReference type="GO" id="GO:0102559">
    <property type="term" value="F:peptide chain release factor N(5)-glutamine methyltransferase activity"/>
    <property type="evidence" value="ECO:0007669"/>
    <property type="project" value="UniProtKB-EC"/>
</dbReference>
<name>A0A0R1Y9Z4_9LACO</name>
<dbReference type="InterPro" id="IPR050320">
    <property type="entry name" value="N5-glutamine_MTase"/>
</dbReference>
<dbReference type="GO" id="GO:0003676">
    <property type="term" value="F:nucleic acid binding"/>
    <property type="evidence" value="ECO:0007669"/>
    <property type="project" value="InterPro"/>
</dbReference>
<dbReference type="InterPro" id="IPR040758">
    <property type="entry name" value="PrmC_N"/>
</dbReference>
<protein>
    <recommendedName>
        <fullName evidence="5">Release factor glutamine methyltransferase</fullName>
        <shortName evidence="5">RF MTase</shortName>
        <ecNumber evidence="5">2.1.1.297</ecNumber>
    </recommendedName>
    <alternativeName>
        <fullName evidence="5">N5-glutamine methyltransferase PrmC</fullName>
    </alternativeName>
    <alternativeName>
        <fullName evidence="5">Protein-(glutamine-N5) MTase PrmC</fullName>
    </alternativeName>
    <alternativeName>
        <fullName evidence="5">Protein-glutamine N-methyltransferase PrmC</fullName>
    </alternativeName>
</protein>
<feature type="binding site" evidence="5">
    <location>
        <position position="144"/>
    </location>
    <ligand>
        <name>S-adenosyl-L-methionine</name>
        <dbReference type="ChEBI" id="CHEBI:59789"/>
    </ligand>
</feature>
<evidence type="ECO:0000313" key="9">
    <source>
        <dbReference type="Proteomes" id="UP000051236"/>
    </source>
</evidence>
<dbReference type="PROSITE" id="PS00092">
    <property type="entry name" value="N6_MTASE"/>
    <property type="match status" value="1"/>
</dbReference>
<comment type="caution">
    <text evidence="8">The sequence shown here is derived from an EMBL/GenBank/DDBJ whole genome shotgun (WGS) entry which is preliminary data.</text>
</comment>
<comment type="similarity">
    <text evidence="5">Belongs to the protein N5-glutamine methyltransferase family. PrmC subfamily.</text>
</comment>
<dbReference type="Gene3D" id="3.40.50.150">
    <property type="entry name" value="Vaccinia Virus protein VP39"/>
    <property type="match status" value="1"/>
</dbReference>
<dbReference type="Proteomes" id="UP000051236">
    <property type="component" value="Unassembled WGS sequence"/>
</dbReference>
<sequence length="286" mass="32456">MAQETYYKVLAQAKQTLDQQGIAFDDLMYVFLQRQNWTQTDYLVQQQQIMPAAVQQQLEQDIAALAKHVPPQYIVHQAWFYGRPFYVDDRVLIPQYDTENLVAWVLADFPENKALRVLDIGTGSGVLAVTLKLARPNWQVMATDISSAALTVAERNAKALGAQVAFRQGDLLAPVVGQRFDIIVSNPPYISRREKAVMDASVLEYEPHLALFAENNGLSFYQRFFKTVAPYLTFAGTFYLEFGFQQKAALKKLTTQLLPRAEIAFRQDLAGQDRLLRGKIISEESR</sequence>
<dbReference type="Pfam" id="PF05175">
    <property type="entry name" value="MTS"/>
    <property type="match status" value="1"/>
</dbReference>
<feature type="domain" description="Methyltransferase small" evidence="6">
    <location>
        <begin position="106"/>
        <end position="194"/>
    </location>
</feature>
<dbReference type="CDD" id="cd02440">
    <property type="entry name" value="AdoMet_MTases"/>
    <property type="match status" value="1"/>
</dbReference>
<dbReference type="InterPro" id="IPR002052">
    <property type="entry name" value="DNA_methylase_N6_adenine_CS"/>
</dbReference>
<evidence type="ECO:0000313" key="8">
    <source>
        <dbReference type="EMBL" id="KRM36715.1"/>
    </source>
</evidence>
<dbReference type="NCBIfam" id="TIGR03534">
    <property type="entry name" value="RF_mod_PrmC"/>
    <property type="match status" value="1"/>
</dbReference>
<dbReference type="GO" id="GO:0032259">
    <property type="term" value="P:methylation"/>
    <property type="evidence" value="ECO:0007669"/>
    <property type="project" value="UniProtKB-KW"/>
</dbReference>
<dbReference type="Pfam" id="PF17827">
    <property type="entry name" value="PrmC_N"/>
    <property type="match status" value="1"/>
</dbReference>
<evidence type="ECO:0000256" key="1">
    <source>
        <dbReference type="ARBA" id="ARBA00022603"/>
    </source>
</evidence>
<evidence type="ECO:0000256" key="2">
    <source>
        <dbReference type="ARBA" id="ARBA00022679"/>
    </source>
</evidence>
<evidence type="ECO:0000259" key="6">
    <source>
        <dbReference type="Pfam" id="PF05175"/>
    </source>
</evidence>
<dbReference type="NCBIfam" id="TIGR00536">
    <property type="entry name" value="hemK_fam"/>
    <property type="match status" value="1"/>
</dbReference>
<accession>A0A0R1Y9Z4</accession>
<keyword evidence="1 5" id="KW-0489">Methyltransferase</keyword>
<dbReference type="InterPro" id="IPR004556">
    <property type="entry name" value="HemK-like"/>
</dbReference>
<dbReference type="SUPFAM" id="SSF53335">
    <property type="entry name" value="S-adenosyl-L-methionine-dependent methyltransferases"/>
    <property type="match status" value="1"/>
</dbReference>
<feature type="binding site" evidence="5">
    <location>
        <position position="186"/>
    </location>
    <ligand>
        <name>S-adenosyl-L-methionine</name>
        <dbReference type="ChEBI" id="CHEBI:59789"/>
    </ligand>
</feature>
<dbReference type="RefSeq" id="WP_057002296.1">
    <property type="nucleotide sequence ID" value="NZ_AZGA01000002.1"/>
</dbReference>
<evidence type="ECO:0000256" key="3">
    <source>
        <dbReference type="ARBA" id="ARBA00022691"/>
    </source>
</evidence>
<keyword evidence="3 5" id="KW-0949">S-adenosyl-L-methionine</keyword>
<dbReference type="AlphaFoldDB" id="A0A0R1Y9Z4"/>
<dbReference type="STRING" id="1423734.FC83_GL002590"/>